<feature type="compositionally biased region" description="Basic and acidic residues" evidence="4">
    <location>
        <begin position="94"/>
        <end position="103"/>
    </location>
</feature>
<feature type="compositionally biased region" description="Basic and acidic residues" evidence="4">
    <location>
        <begin position="542"/>
        <end position="561"/>
    </location>
</feature>
<evidence type="ECO:0000313" key="6">
    <source>
        <dbReference type="EMBL" id="GFH48931.1"/>
    </source>
</evidence>
<dbReference type="CDD" id="cd15517">
    <property type="entry name" value="PHD_TCF19_like"/>
    <property type="match status" value="1"/>
</dbReference>
<feature type="compositionally biased region" description="Basic and acidic residues" evidence="4">
    <location>
        <begin position="775"/>
        <end position="796"/>
    </location>
</feature>
<feature type="compositionally biased region" description="Basic and acidic residues" evidence="4">
    <location>
        <begin position="478"/>
        <end position="498"/>
    </location>
</feature>
<feature type="compositionally biased region" description="Low complexity" evidence="4">
    <location>
        <begin position="73"/>
        <end position="92"/>
    </location>
</feature>
<feature type="region of interest" description="Disordered" evidence="4">
    <location>
        <begin position="1"/>
        <end position="275"/>
    </location>
</feature>
<evidence type="ECO:0000256" key="2">
    <source>
        <dbReference type="ARBA" id="ARBA00022771"/>
    </source>
</evidence>
<dbReference type="PANTHER" id="PTHR46245:SF2">
    <property type="entry name" value="B3 DOMAIN-CONTAINING TRANSCRIPTION REPRESSOR VAL2"/>
    <property type="match status" value="1"/>
</dbReference>
<feature type="compositionally biased region" description="Basic and acidic residues" evidence="4">
    <location>
        <begin position="590"/>
        <end position="613"/>
    </location>
</feature>
<gene>
    <name evidence="6" type="ORF">CTEN210_05407</name>
</gene>
<sequence>MSSLRLALKQSLEEAGPTLTSDENKAKRKGKKRGPKKRKRKSKDRGEEDEDSGMLHSNSHNSLQLDLLRKIKSASSIGGDSSIIKGSKSGRSVNSRERKHSSSESDSDDGDDSDSSSSSDEETGSNSDSGNSSSSGSSSDSENDTSDDEQPTEDMKGVFDSERSSDEEGDNSPEKRPQKKVALEDSDDDDDSDEDSDNDEEMIHPSQRFKLKKVNSSTASLNSRSRSQSPVNIQGVKIHSHQSVSSAMSTSSSKKDKRTSDSEKPKKRKQKTVPAPADQVIAWVMGMSEQKQRRKVRVGMRVKVRFTNPTLQWYGGVITTVSAKGDKIRIKYDDGTKEQSRFPDKEIFVDAENNGEHAPEVQGVVKAFRPKVLGMAIGAINIKQKKEKKNNNKSLHEQDRTTNTVMEVSSPKIEIVEKVEKVEETMDVDTFSSGPDKEIESPPKQESSTNNFPTSPKQPLSEEIKDPEPSTENNAFQKEAKVEADEKIPKETKPEAEQKSAPFIEPASKEKSQDKEENLEHHGDKTNTIDHRDQNSSAPSKPEIELKSENKDTKSESESTRDILPPKTDIVEEKPNTKAQLETDVPNVSLEKEHESVAVAKEDIVDKQIETEPSRNVAESIDAFSDTVSNKDVEKDIENENESMSDDEGEVKKPGRGRKSRKHKLSSVDGSIEEKKSKKRRKDKDLLGHKKKDKDDVEDWVQCDVCSKWRLIPSVKNLPDKWYCELNITDPARSYCSAPEQTPEQVAKERKKAKKAAKKLGRPRSTSPAVFPKRGSKDGSEYDSGRHSPSIEKSMSDESMEEVTSKPGRKKKRTSIQSSVDDEESDPEAMPTPQPKRGRRGRRSNEEKERERRKKKEKEEKQQEWVQCEKCEKWRRLPRHIAAKDLPDKWFCSMNDWDPRSASCAVQEDYKVEDEKIDDNAIVSRNEKGAAVGGSKLTYRNLIRRPTRPITERIRAAESIFSTWAHEADGEQSGNPPVVFYANSSVFHKKTPHHKVTDISHQLDTVPKISLFNMMSNSKLWSDLSQGFSNKVFENDALSLAVDALKQSDESSAEVDIMKAMIFFVLKNSQKTADEILLACQMEYWEDKKFMELSASLTYDIVLAILNQLQKDNLVLVSQGEDQIIRFQRFQTGEKKDNGNRQKDVENKYSARSMKFSKPWKRAKSNSN</sequence>
<feature type="compositionally biased region" description="Basic and acidic residues" evidence="4">
    <location>
        <begin position="629"/>
        <end position="638"/>
    </location>
</feature>
<feature type="compositionally biased region" description="Basic and acidic residues" evidence="4">
    <location>
        <begin position="1135"/>
        <end position="1149"/>
    </location>
</feature>
<feature type="compositionally biased region" description="Acidic residues" evidence="4">
    <location>
        <begin position="105"/>
        <end position="123"/>
    </location>
</feature>
<dbReference type="Gene3D" id="2.30.30.140">
    <property type="match status" value="1"/>
</dbReference>
<feature type="compositionally biased region" description="Basic residues" evidence="4">
    <location>
        <begin position="749"/>
        <end position="762"/>
    </location>
</feature>
<feature type="compositionally biased region" description="Low complexity" evidence="4">
    <location>
        <begin position="215"/>
        <end position="229"/>
    </location>
</feature>
<feature type="compositionally biased region" description="Basic residues" evidence="4">
    <location>
        <begin position="654"/>
        <end position="665"/>
    </location>
</feature>
<accession>A0AAD3H3H8</accession>
<feature type="compositionally biased region" description="Acidic residues" evidence="4">
    <location>
        <begin position="639"/>
        <end position="649"/>
    </location>
</feature>
<feature type="compositionally biased region" description="Basic residues" evidence="4">
    <location>
        <begin position="1158"/>
        <end position="1168"/>
    </location>
</feature>
<dbReference type="Pfam" id="PF07496">
    <property type="entry name" value="zf-CW"/>
    <property type="match status" value="2"/>
</dbReference>
<feature type="compositionally biased region" description="Acidic residues" evidence="4">
    <location>
        <begin position="141"/>
        <end position="152"/>
    </location>
</feature>
<evidence type="ECO:0000259" key="5">
    <source>
        <dbReference type="PROSITE" id="PS51050"/>
    </source>
</evidence>
<feature type="domain" description="CW-type" evidence="5">
    <location>
        <begin position="859"/>
        <end position="912"/>
    </location>
</feature>
<evidence type="ECO:0000313" key="7">
    <source>
        <dbReference type="Proteomes" id="UP001054902"/>
    </source>
</evidence>
<feature type="region of interest" description="Disordered" evidence="4">
    <location>
        <begin position="384"/>
        <end position="403"/>
    </location>
</feature>
<feature type="compositionally biased region" description="Basic and acidic residues" evidence="4">
    <location>
        <begin position="153"/>
        <end position="176"/>
    </location>
</feature>
<feature type="compositionally biased region" description="Polar residues" evidence="4">
    <location>
        <begin position="444"/>
        <end position="458"/>
    </location>
</feature>
<keyword evidence="3" id="KW-0862">Zinc</keyword>
<dbReference type="InterPro" id="IPR011124">
    <property type="entry name" value="Znf_CW"/>
</dbReference>
<dbReference type="AlphaFoldDB" id="A0AAD3H3H8"/>
<keyword evidence="7" id="KW-1185">Reference proteome</keyword>
<feature type="region of interest" description="Disordered" evidence="4">
    <location>
        <begin position="420"/>
        <end position="697"/>
    </location>
</feature>
<feature type="compositionally biased region" description="Basic and acidic residues" evidence="4">
    <location>
        <begin position="507"/>
        <end position="534"/>
    </location>
</feature>
<keyword evidence="2" id="KW-0863">Zinc-finger</keyword>
<dbReference type="EMBL" id="BLLK01000029">
    <property type="protein sequence ID" value="GFH48931.1"/>
    <property type="molecule type" value="Genomic_DNA"/>
</dbReference>
<feature type="compositionally biased region" description="Polar residues" evidence="4">
    <location>
        <begin position="55"/>
        <end position="64"/>
    </location>
</feature>
<feature type="compositionally biased region" description="Low complexity" evidence="4">
    <location>
        <begin position="124"/>
        <end position="140"/>
    </location>
</feature>
<comment type="caution">
    <text evidence="6">The sequence shown here is derived from an EMBL/GenBank/DDBJ whole genome shotgun (WGS) entry which is preliminary data.</text>
</comment>
<reference evidence="6 7" key="1">
    <citation type="journal article" date="2021" name="Sci. Rep.">
        <title>The genome of the diatom Chaetoceros tenuissimus carries an ancient integrated fragment of an extant virus.</title>
        <authorList>
            <person name="Hongo Y."/>
            <person name="Kimura K."/>
            <person name="Takaki Y."/>
            <person name="Yoshida Y."/>
            <person name="Baba S."/>
            <person name="Kobayashi G."/>
            <person name="Nagasaki K."/>
            <person name="Hano T."/>
            <person name="Tomaru Y."/>
        </authorList>
    </citation>
    <scope>NUCLEOTIDE SEQUENCE [LARGE SCALE GENOMIC DNA]</scope>
    <source>
        <strain evidence="6 7">NIES-3715</strain>
    </source>
</reference>
<feature type="compositionally biased region" description="Low complexity" evidence="4">
    <location>
        <begin position="241"/>
        <end position="252"/>
    </location>
</feature>
<dbReference type="PROSITE" id="PS51050">
    <property type="entry name" value="ZF_CW"/>
    <property type="match status" value="2"/>
</dbReference>
<feature type="domain" description="CW-type" evidence="5">
    <location>
        <begin position="694"/>
        <end position="744"/>
    </location>
</feature>
<dbReference type="CDD" id="cd04508">
    <property type="entry name" value="Tudor_SF"/>
    <property type="match status" value="1"/>
</dbReference>
<evidence type="ECO:0000256" key="4">
    <source>
        <dbReference type="SAM" id="MobiDB-lite"/>
    </source>
</evidence>
<keyword evidence="1" id="KW-0479">Metal-binding</keyword>
<dbReference type="Gene3D" id="3.30.40.100">
    <property type="match status" value="2"/>
</dbReference>
<feature type="compositionally biased region" description="Basic residues" evidence="4">
    <location>
        <begin position="26"/>
        <end position="43"/>
    </location>
</feature>
<dbReference type="Proteomes" id="UP001054902">
    <property type="component" value="Unassembled WGS sequence"/>
</dbReference>
<organism evidence="6 7">
    <name type="scientific">Chaetoceros tenuissimus</name>
    <dbReference type="NCBI Taxonomy" id="426638"/>
    <lineage>
        <taxon>Eukaryota</taxon>
        <taxon>Sar</taxon>
        <taxon>Stramenopiles</taxon>
        <taxon>Ochrophyta</taxon>
        <taxon>Bacillariophyta</taxon>
        <taxon>Coscinodiscophyceae</taxon>
        <taxon>Chaetocerotophycidae</taxon>
        <taxon>Chaetocerotales</taxon>
        <taxon>Chaetocerotaceae</taxon>
        <taxon>Chaetoceros</taxon>
    </lineage>
</organism>
<dbReference type="GO" id="GO:0008270">
    <property type="term" value="F:zinc ion binding"/>
    <property type="evidence" value="ECO:0007669"/>
    <property type="project" value="UniProtKB-KW"/>
</dbReference>
<evidence type="ECO:0000256" key="1">
    <source>
        <dbReference type="ARBA" id="ARBA00022723"/>
    </source>
</evidence>
<feature type="region of interest" description="Disordered" evidence="4">
    <location>
        <begin position="1135"/>
        <end position="1168"/>
    </location>
</feature>
<proteinExistence type="predicted"/>
<feature type="region of interest" description="Disordered" evidence="4">
    <location>
        <begin position="733"/>
        <end position="862"/>
    </location>
</feature>
<protein>
    <recommendedName>
        <fullName evidence="5">CW-type domain-containing protein</fullName>
    </recommendedName>
</protein>
<dbReference type="PANTHER" id="PTHR46245">
    <property type="entry name" value="B3 DOMAIN-CONTAINING PROTEIN OS07G0563300"/>
    <property type="match status" value="1"/>
</dbReference>
<evidence type="ECO:0000256" key="3">
    <source>
        <dbReference type="ARBA" id="ARBA00022833"/>
    </source>
</evidence>
<feature type="compositionally biased region" description="Acidic residues" evidence="4">
    <location>
        <begin position="184"/>
        <end position="200"/>
    </location>
</feature>
<name>A0AAD3H3H8_9STRA</name>